<sequence length="197" mass="21981">MPDFLDGSSWPEAPYGEGPARSLVEAYVHLDLAVLGEQPGAAERAVRTEEENGWRVRLDDAEVFVPYESELEARREELTFGSGLSQLIDPGQWVLLGATYARRAIDAALFFAADPTSDDEYTAIVTDWRFAADAVAEALKFLPDGADRLPAGFFWTDLGRAAFEGEPERFTQARMEDDLAFYRKGLDDFVRLHAEPE</sequence>
<protein>
    <submittedName>
        <fullName evidence="1">Uncharacterized protein</fullName>
    </submittedName>
</protein>
<evidence type="ECO:0000313" key="1">
    <source>
        <dbReference type="EMBL" id="MBB3729983.1"/>
    </source>
</evidence>
<proteinExistence type="predicted"/>
<gene>
    <name evidence="1" type="ORF">FHR33_005843</name>
</gene>
<evidence type="ECO:0000313" key="2">
    <source>
        <dbReference type="Proteomes" id="UP000579945"/>
    </source>
</evidence>
<dbReference type="EMBL" id="JACIBV010000001">
    <property type="protein sequence ID" value="MBB3729983.1"/>
    <property type="molecule type" value="Genomic_DNA"/>
</dbReference>
<dbReference type="RefSeq" id="WP_183654022.1">
    <property type="nucleotide sequence ID" value="NZ_BAAAXX010000142.1"/>
</dbReference>
<dbReference type="Proteomes" id="UP000579945">
    <property type="component" value="Unassembled WGS sequence"/>
</dbReference>
<dbReference type="GeneID" id="95392150"/>
<organism evidence="1 2">
    <name type="scientific">Nonomuraea dietziae</name>
    <dbReference type="NCBI Taxonomy" id="65515"/>
    <lineage>
        <taxon>Bacteria</taxon>
        <taxon>Bacillati</taxon>
        <taxon>Actinomycetota</taxon>
        <taxon>Actinomycetes</taxon>
        <taxon>Streptosporangiales</taxon>
        <taxon>Streptosporangiaceae</taxon>
        <taxon>Nonomuraea</taxon>
    </lineage>
</organism>
<comment type="caution">
    <text evidence="1">The sequence shown here is derived from an EMBL/GenBank/DDBJ whole genome shotgun (WGS) entry which is preliminary data.</text>
</comment>
<dbReference type="AlphaFoldDB" id="A0A7W5YD36"/>
<accession>A0A7W5YD36</accession>
<name>A0A7W5YD36_9ACTN</name>
<keyword evidence="2" id="KW-1185">Reference proteome</keyword>
<reference evidence="1 2" key="1">
    <citation type="submission" date="2020-08" db="EMBL/GenBank/DDBJ databases">
        <title>Sequencing the genomes of 1000 actinobacteria strains.</title>
        <authorList>
            <person name="Klenk H.-P."/>
        </authorList>
    </citation>
    <scope>NUCLEOTIDE SEQUENCE [LARGE SCALE GENOMIC DNA]</scope>
    <source>
        <strain evidence="1 2">DSM 44320</strain>
    </source>
</reference>